<keyword evidence="9" id="KW-0742">SOS response</keyword>
<dbReference type="GO" id="GO:0006355">
    <property type="term" value="P:regulation of DNA-templated transcription"/>
    <property type="evidence" value="ECO:0007669"/>
    <property type="project" value="InterPro"/>
</dbReference>
<proteinExistence type="inferred from homology"/>
<dbReference type="PANTHER" id="PTHR33516:SF2">
    <property type="entry name" value="LEXA REPRESSOR-RELATED"/>
    <property type="match status" value="1"/>
</dbReference>
<evidence type="ECO:0000256" key="4">
    <source>
        <dbReference type="ARBA" id="ARBA00022801"/>
    </source>
</evidence>
<keyword evidence="7" id="KW-0067">ATP-binding</keyword>
<protein>
    <submittedName>
        <fullName evidence="13">Peptidase S24/S26A/S26B, conserved region</fullName>
    </submittedName>
</protein>
<dbReference type="GO" id="GO:0003677">
    <property type="term" value="F:DNA binding"/>
    <property type="evidence" value="ECO:0007669"/>
    <property type="project" value="InterPro"/>
</dbReference>
<dbReference type="SUPFAM" id="SSF52540">
    <property type="entry name" value="P-loop containing nucleoside triphosphate hydrolases"/>
    <property type="match status" value="1"/>
</dbReference>
<dbReference type="STRING" id="573061.Clocel_2802"/>
<accession>D9SS52</accession>
<dbReference type="InterPro" id="IPR050077">
    <property type="entry name" value="LexA_repressor"/>
</dbReference>
<keyword evidence="2" id="KW-0547">Nucleotide-binding</keyword>
<dbReference type="Pfam" id="PF13361">
    <property type="entry name" value="UvrD_C"/>
    <property type="match status" value="1"/>
</dbReference>
<dbReference type="InterPro" id="IPR039418">
    <property type="entry name" value="LexA-like"/>
</dbReference>
<evidence type="ECO:0000256" key="9">
    <source>
        <dbReference type="ARBA" id="ARBA00023236"/>
    </source>
</evidence>
<evidence type="ECO:0000256" key="8">
    <source>
        <dbReference type="ARBA" id="ARBA00023204"/>
    </source>
</evidence>
<evidence type="ECO:0000256" key="1">
    <source>
        <dbReference type="ARBA" id="ARBA00007484"/>
    </source>
</evidence>
<dbReference type="Gene3D" id="2.10.109.10">
    <property type="entry name" value="Umud Fragment, subunit A"/>
    <property type="match status" value="1"/>
</dbReference>
<dbReference type="AlphaFoldDB" id="D9SS52"/>
<gene>
    <name evidence="13" type="ordered locus">Clocel_2802</name>
</gene>
<evidence type="ECO:0000256" key="6">
    <source>
        <dbReference type="ARBA" id="ARBA00022813"/>
    </source>
</evidence>
<keyword evidence="4 10" id="KW-0378">Hydrolase</keyword>
<keyword evidence="8" id="KW-0234">DNA repair</keyword>
<keyword evidence="6 10" id="KW-0068">Autocatalytic cleavage</keyword>
<keyword evidence="3" id="KW-0227">DNA damage</keyword>
<dbReference type="GO" id="GO:0009432">
    <property type="term" value="P:SOS response"/>
    <property type="evidence" value="ECO:0007669"/>
    <property type="project" value="UniProtKB-KW"/>
</dbReference>
<dbReference type="InterPro" id="IPR027417">
    <property type="entry name" value="P-loop_NTPase"/>
</dbReference>
<feature type="domain" description="UvrD-like helicase C-terminal" evidence="12">
    <location>
        <begin position="290"/>
        <end position="401"/>
    </location>
</feature>
<dbReference type="InterPro" id="IPR014017">
    <property type="entry name" value="DNA_helicase_UvrD-like_C"/>
</dbReference>
<dbReference type="PANTHER" id="PTHR33516">
    <property type="entry name" value="LEXA REPRESSOR"/>
    <property type="match status" value="1"/>
</dbReference>
<keyword evidence="5" id="KW-0347">Helicase</keyword>
<evidence type="ECO:0000259" key="12">
    <source>
        <dbReference type="Pfam" id="PF13361"/>
    </source>
</evidence>
<dbReference type="InterPro" id="IPR036286">
    <property type="entry name" value="LexA/Signal_pep-like_sf"/>
</dbReference>
<evidence type="ECO:0000256" key="3">
    <source>
        <dbReference type="ARBA" id="ARBA00022763"/>
    </source>
</evidence>
<keyword evidence="14" id="KW-1185">Reference proteome</keyword>
<reference evidence="13 14" key="1">
    <citation type="submission" date="2010-08" db="EMBL/GenBank/DDBJ databases">
        <title>Complete sequence of Clostridium cellulovorans 743B.</title>
        <authorList>
            <consortium name="US DOE Joint Genome Institute"/>
            <person name="Lucas S."/>
            <person name="Copeland A."/>
            <person name="Lapidus A."/>
            <person name="Cheng J.-F."/>
            <person name="Bruce D."/>
            <person name="Goodwin L."/>
            <person name="Pitluck S."/>
            <person name="Chertkov O."/>
            <person name="Detter J.C."/>
            <person name="Han C."/>
            <person name="Tapia R."/>
            <person name="Land M."/>
            <person name="Hauser L."/>
            <person name="Chang Y.-J."/>
            <person name="Jeffries C."/>
            <person name="Kyrpides N."/>
            <person name="Ivanova N."/>
            <person name="Mikhailova N."/>
            <person name="Hemme C.L."/>
            <person name="Woyke T."/>
        </authorList>
    </citation>
    <scope>NUCLEOTIDE SEQUENCE [LARGE SCALE GENOMIC DNA]</scope>
    <source>
        <strain evidence="14">ATCC 35296 / DSM 3052 / OCM 3 / 743B</strain>
    </source>
</reference>
<evidence type="ECO:0000256" key="10">
    <source>
        <dbReference type="RuleBase" id="RU003991"/>
    </source>
</evidence>
<organism evidence="13 14">
    <name type="scientific">Clostridium cellulovorans (strain ATCC 35296 / DSM 3052 / OCM 3 / 743B)</name>
    <dbReference type="NCBI Taxonomy" id="573061"/>
    <lineage>
        <taxon>Bacteria</taxon>
        <taxon>Bacillati</taxon>
        <taxon>Bacillota</taxon>
        <taxon>Clostridia</taxon>
        <taxon>Eubacteriales</taxon>
        <taxon>Clostridiaceae</taxon>
        <taxon>Clostridium</taxon>
    </lineage>
</organism>
<dbReference type="eggNOG" id="COG0210">
    <property type="taxonomic scope" value="Bacteria"/>
</dbReference>
<evidence type="ECO:0000256" key="7">
    <source>
        <dbReference type="ARBA" id="ARBA00022840"/>
    </source>
</evidence>
<feature type="domain" description="Peptidase S24/S26A/S26B/S26C" evidence="11">
    <location>
        <begin position="527"/>
        <end position="642"/>
    </location>
</feature>
<dbReference type="OrthoDB" id="9787585at2"/>
<name>D9SS52_CLOC7</name>
<dbReference type="Gene3D" id="3.40.50.300">
    <property type="entry name" value="P-loop containing nucleotide triphosphate hydrolases"/>
    <property type="match status" value="2"/>
</dbReference>
<dbReference type="InterPro" id="IPR006197">
    <property type="entry name" value="Peptidase_S24_LexA"/>
</dbReference>
<dbReference type="CDD" id="cd06529">
    <property type="entry name" value="S24_LexA-like"/>
    <property type="match status" value="1"/>
</dbReference>
<dbReference type="HOGENOM" id="CLU_446699_0_0_9"/>
<evidence type="ECO:0000259" key="11">
    <source>
        <dbReference type="Pfam" id="PF00717"/>
    </source>
</evidence>
<dbReference type="PRINTS" id="PR00726">
    <property type="entry name" value="LEXASERPTASE"/>
</dbReference>
<dbReference type="GO" id="GO:0005524">
    <property type="term" value="F:ATP binding"/>
    <property type="evidence" value="ECO:0007669"/>
    <property type="project" value="UniProtKB-KW"/>
</dbReference>
<comment type="similarity">
    <text evidence="1 10">Belongs to the peptidase S24 family.</text>
</comment>
<dbReference type="GO" id="GO:0006281">
    <property type="term" value="P:DNA repair"/>
    <property type="evidence" value="ECO:0007669"/>
    <property type="project" value="UniProtKB-KW"/>
</dbReference>
<dbReference type="eggNOG" id="COG1974">
    <property type="taxonomic scope" value="Bacteria"/>
</dbReference>
<dbReference type="InterPro" id="IPR015927">
    <property type="entry name" value="Peptidase_S24_S26A/B/C"/>
</dbReference>
<evidence type="ECO:0000256" key="5">
    <source>
        <dbReference type="ARBA" id="ARBA00022806"/>
    </source>
</evidence>
<dbReference type="KEGG" id="ccb:Clocel_2802"/>
<evidence type="ECO:0000313" key="13">
    <source>
        <dbReference type="EMBL" id="ADL52499.1"/>
    </source>
</evidence>
<dbReference type="GO" id="GO:0004386">
    <property type="term" value="F:helicase activity"/>
    <property type="evidence" value="ECO:0007669"/>
    <property type="project" value="UniProtKB-KW"/>
</dbReference>
<dbReference type="RefSeq" id="WP_010076693.1">
    <property type="nucleotide sequence ID" value="NC_014393.1"/>
</dbReference>
<sequence length="648" mass="74860">MKRFVTSKPVKLTIIKGPSGTGKTTLAILRLSYLLNNYCQEDKDSAILITRNRLLRGYARYIYEGISGNGQLTLFSLLNIEKEILTLEGLKNLIIKKVFSSGYKVIKTKEEEIGFLKKAIDEIKLKFKKSKLLKDYQYIDFILEEINFINSEGISSLEVYQNVKRYRNIPYPENIKKFVLRKNSLGREVIYRINEAFNEITKSQGYIKKEAKTNLAISLAIENNIKFTHIIIDDIDKFTRSELELIKVLASEKQHSTVTLTSRNRKAVLPYSYLGKGRTLKAIDLQGKTILLKDSYRTNKSICDFAESLMEKGKSRNTLLKSSLVSGIGEYPIHRNFSLEKEEYLYIARLIKEELTRKNKYKDITILIKEHHYLERLKMFFYSNQIPYVFLDGKEFESNKEAVRISTYDIYSGLENRITIICGVNESSYNREEHRRFLYDQILSTKEKLYITSSGKPSIFLDEVSPKLFKIDDRQYSDKGLEHYTFLDFTRDKRIELIKDITLSKNLSIKSEDSYVDVEESELKRIPVFNNIAAGSPILINEEESDGFFLPKAFLKNNKEFFMLKVSGDSMINANLNNEDYVIIERSAQVDNMQIAAVAIGEEATLKRIKIKGNSVTLISENQNYPPMMVHSKDVRILGNAVGVIKKR</sequence>
<dbReference type="Pfam" id="PF00717">
    <property type="entry name" value="Peptidase_S24"/>
    <property type="match status" value="1"/>
</dbReference>
<evidence type="ECO:0000313" key="14">
    <source>
        <dbReference type="Proteomes" id="UP000002730"/>
    </source>
</evidence>
<dbReference type="GO" id="GO:0016787">
    <property type="term" value="F:hydrolase activity"/>
    <property type="evidence" value="ECO:0007669"/>
    <property type="project" value="UniProtKB-KW"/>
</dbReference>
<dbReference type="EMBL" id="CP002160">
    <property type="protein sequence ID" value="ADL52499.1"/>
    <property type="molecule type" value="Genomic_DNA"/>
</dbReference>
<dbReference type="SUPFAM" id="SSF51306">
    <property type="entry name" value="LexA/Signal peptidase"/>
    <property type="match status" value="1"/>
</dbReference>
<dbReference type="Proteomes" id="UP000002730">
    <property type="component" value="Chromosome"/>
</dbReference>
<evidence type="ECO:0000256" key="2">
    <source>
        <dbReference type="ARBA" id="ARBA00022741"/>
    </source>
</evidence>